<sequence length="131" mass="14422">MTKTSNGVITTTGRKKFCKAHAGDITLPTITHMAWGDGGVDENGQPKTTTGNEIGLYNELMMKEIETHAYITDAGSTCRFTATLDKGELTGKEISEMGLFDLDGDLVAYRTFMRKGKDADIPQIYDMDEIF</sequence>
<dbReference type="AlphaFoldDB" id="A0AAU7PK40"/>
<proteinExistence type="predicted"/>
<name>A0AAU7PK40_9FIRM</name>
<dbReference type="EMBL" id="CP157940">
    <property type="protein sequence ID" value="XBS52736.1"/>
    <property type="molecule type" value="Genomic_DNA"/>
</dbReference>
<reference evidence="1" key="1">
    <citation type="submission" date="2024-06" db="EMBL/GenBank/DDBJ databases">
        <title>Lacrimispora cavernae sp. nov., a novel anaerobe isolated from bat guano pile inside a cave.</title>
        <authorList>
            <person name="Miller S.L."/>
            <person name="Lu N."/>
            <person name="King J."/>
            <person name="Sankaranarayanan K."/>
            <person name="Lawson P.A."/>
        </authorList>
    </citation>
    <scope>NUCLEOTIDE SEQUENCE</scope>
    <source>
        <strain evidence="1">BS-2</strain>
    </source>
</reference>
<protein>
    <submittedName>
        <fullName evidence="1">Phage tail protein</fullName>
    </submittedName>
</protein>
<evidence type="ECO:0000313" key="1">
    <source>
        <dbReference type="EMBL" id="XBS52736.1"/>
    </source>
</evidence>
<accession>A0AAU7PK40</accession>
<dbReference type="RefSeq" id="WP_349944375.1">
    <property type="nucleotide sequence ID" value="NZ_CP157940.1"/>
</dbReference>
<gene>
    <name evidence="1" type="ORF">ABFV83_12885</name>
</gene>
<organism evidence="1">
    <name type="scientific">Lacrimispora sp. BS-2</name>
    <dbReference type="NCBI Taxonomy" id="3151850"/>
    <lineage>
        <taxon>Bacteria</taxon>
        <taxon>Bacillati</taxon>
        <taxon>Bacillota</taxon>
        <taxon>Clostridia</taxon>
        <taxon>Lachnospirales</taxon>
        <taxon>Lachnospiraceae</taxon>
        <taxon>Lacrimispora</taxon>
    </lineage>
</organism>